<protein>
    <submittedName>
        <fullName evidence="2">Glyoxalase-like domain-containing protein</fullName>
    </submittedName>
</protein>
<dbReference type="Gene3D" id="3.10.180.10">
    <property type="entry name" value="2,3-Dihydroxybiphenyl 1,2-Dioxygenase, domain 1"/>
    <property type="match status" value="1"/>
</dbReference>
<evidence type="ECO:0000313" key="3">
    <source>
        <dbReference type="Proteomes" id="UP000186997"/>
    </source>
</evidence>
<dbReference type="STRING" id="287098.SAMN05421665_1618"/>
<organism evidence="2 3">
    <name type="scientific">Yoonia rosea</name>
    <dbReference type="NCBI Taxonomy" id="287098"/>
    <lineage>
        <taxon>Bacteria</taxon>
        <taxon>Pseudomonadati</taxon>
        <taxon>Pseudomonadota</taxon>
        <taxon>Alphaproteobacteria</taxon>
        <taxon>Rhodobacterales</taxon>
        <taxon>Paracoccaceae</taxon>
        <taxon>Yoonia</taxon>
    </lineage>
</organism>
<dbReference type="InterPro" id="IPR025870">
    <property type="entry name" value="Glyoxalase-like_dom"/>
</dbReference>
<dbReference type="SUPFAM" id="SSF54593">
    <property type="entry name" value="Glyoxalase/Bleomycin resistance protein/Dihydroxybiphenyl dioxygenase"/>
    <property type="match status" value="1"/>
</dbReference>
<proteinExistence type="predicted"/>
<name>A0A1R3WXM1_9RHOB</name>
<dbReference type="InterPro" id="IPR029068">
    <property type="entry name" value="Glyas_Bleomycin-R_OHBP_Dase"/>
</dbReference>
<sequence>MIKLDHLAVACTDLAEGTAWVEEQLGVTLQPGGQHPRYGTYNTLLGLADGLYFEVIAKEPGAVPEAGHAWFGLDEFTGPPRLANWICQTDDLAGALAKAPAAAGSARALTRGDLQWQITVPDDGSLPYQGAFPTLIEWGAGMQHPSARLTPSGVRLRKLEVSHPDASDLMQMMDLADSRVEMVTGPFGLRATFDTPSGVRTLA</sequence>
<reference evidence="3" key="1">
    <citation type="submission" date="2017-01" db="EMBL/GenBank/DDBJ databases">
        <authorList>
            <person name="Varghese N."/>
            <person name="Submissions S."/>
        </authorList>
    </citation>
    <scope>NUCLEOTIDE SEQUENCE [LARGE SCALE GENOMIC DNA]</scope>
    <source>
        <strain evidence="3">DSM 29591</strain>
    </source>
</reference>
<accession>A0A1R3WXM1</accession>
<gene>
    <name evidence="2" type="ORF">SAMN05421665_1618</name>
</gene>
<evidence type="ECO:0000259" key="1">
    <source>
        <dbReference type="Pfam" id="PF13468"/>
    </source>
</evidence>
<dbReference type="EMBL" id="FTPR01000001">
    <property type="protein sequence ID" value="SIT83201.1"/>
    <property type="molecule type" value="Genomic_DNA"/>
</dbReference>
<evidence type="ECO:0000313" key="2">
    <source>
        <dbReference type="EMBL" id="SIT83201.1"/>
    </source>
</evidence>
<dbReference type="Proteomes" id="UP000186997">
    <property type="component" value="Unassembled WGS sequence"/>
</dbReference>
<dbReference type="AlphaFoldDB" id="A0A1R3WXM1"/>
<keyword evidence="3" id="KW-1185">Reference proteome</keyword>
<dbReference type="Pfam" id="PF13468">
    <property type="entry name" value="Glyoxalase_3"/>
    <property type="match status" value="1"/>
</dbReference>
<dbReference type="RefSeq" id="WP_076659856.1">
    <property type="nucleotide sequence ID" value="NZ_FTPR01000001.1"/>
</dbReference>
<feature type="domain" description="Glyoxalase-like" evidence="1">
    <location>
        <begin position="4"/>
        <end position="171"/>
    </location>
</feature>
<dbReference type="OrthoDB" id="8451710at2"/>